<dbReference type="CDD" id="cd02894">
    <property type="entry name" value="GGTase-II"/>
    <property type="match status" value="1"/>
</dbReference>
<evidence type="ECO:0000313" key="11">
    <source>
        <dbReference type="Proteomes" id="UP001202479"/>
    </source>
</evidence>
<gene>
    <name evidence="10" type="ORF">KGF56_000221</name>
</gene>
<dbReference type="InterPro" id="IPR026873">
    <property type="entry name" value="Ptb1"/>
</dbReference>
<feature type="domain" description="Prenyltransferase alpha-alpha toroid" evidence="9">
    <location>
        <begin position="15"/>
        <end position="320"/>
    </location>
</feature>
<keyword evidence="4 8" id="KW-0479">Metal-binding</keyword>
<sequence>MALGSASDSFENVFIKDKHINFIIEQESNRSYEYWLSEHLRMNGLYWGVTALITMKSLNDKTLAQKDVIDYILSCWDEKSGAFGAFPKHDAHILSTLSALQILKIYNNDLSMLTSEQKAKLTKFIKGLQLPNGSFQGDSFGEVDTRFTYTAISALALLDELTPSICKSASEFVMKCYNFDGGFGLVPGSESHAAQAFVCVGALAIMEKLNLLEDVKVSSWLSERQVLPSGGFNGRPEKLPDVCYSWWVLSTLSILQKKHWVDLSKLETFILSCQDYEKGGISDRPDNQTDIYHTCFGICGLSLIDYEKYGFEEIDPVYCMPTRVTKKFTKWKNTNQEQTK</sequence>
<dbReference type="InterPro" id="IPR008930">
    <property type="entry name" value="Terpenoid_cyclase/PrenylTrfase"/>
</dbReference>
<dbReference type="RefSeq" id="XP_049182674.1">
    <property type="nucleotide sequence ID" value="XM_049323397.1"/>
</dbReference>
<dbReference type="EMBL" id="JAHUZD010000019">
    <property type="protein sequence ID" value="KAI3406929.1"/>
    <property type="molecule type" value="Genomic_DNA"/>
</dbReference>
<dbReference type="PANTHER" id="PTHR11774:SF11">
    <property type="entry name" value="GERANYLGERANYL TRANSFERASE TYPE-2 SUBUNIT BETA"/>
    <property type="match status" value="1"/>
</dbReference>
<evidence type="ECO:0000256" key="1">
    <source>
        <dbReference type="ARBA" id="ARBA00010497"/>
    </source>
</evidence>
<dbReference type="InterPro" id="IPR045089">
    <property type="entry name" value="PGGT1B-like"/>
</dbReference>
<name>A0AAI9T1Y5_9ASCO</name>
<evidence type="ECO:0000256" key="6">
    <source>
        <dbReference type="ARBA" id="ARBA00022833"/>
    </source>
</evidence>
<accession>A0AAI9T1Y5</accession>
<comment type="similarity">
    <text evidence="1 8">Belongs to the protein prenyltransferase subunit beta family.</text>
</comment>
<evidence type="ECO:0000256" key="7">
    <source>
        <dbReference type="ARBA" id="ARBA00047658"/>
    </source>
</evidence>
<comment type="cofactor">
    <cofactor evidence="8">
        <name>Zn(2+)</name>
        <dbReference type="ChEBI" id="CHEBI:29105"/>
    </cofactor>
    <text evidence="8">Binds 1 zinc ion per subunit.</text>
</comment>
<comment type="caution">
    <text evidence="10">The sequence shown here is derived from an EMBL/GenBank/DDBJ whole genome shotgun (WGS) entry which is preliminary data.</text>
</comment>
<evidence type="ECO:0000313" key="10">
    <source>
        <dbReference type="EMBL" id="KAI3406929.1"/>
    </source>
</evidence>
<dbReference type="GO" id="GO:0046872">
    <property type="term" value="F:metal ion binding"/>
    <property type="evidence" value="ECO:0007669"/>
    <property type="project" value="UniProtKB-KW"/>
</dbReference>
<evidence type="ECO:0000256" key="2">
    <source>
        <dbReference type="ARBA" id="ARBA00022602"/>
    </source>
</evidence>
<dbReference type="Gene3D" id="1.50.10.20">
    <property type="match status" value="1"/>
</dbReference>
<keyword evidence="2 8" id="KW-0637">Prenyltransferase</keyword>
<dbReference type="AlphaFoldDB" id="A0AAI9T1Y5"/>
<dbReference type="GO" id="GO:0004663">
    <property type="term" value="F:Rab geranylgeranyltransferase activity"/>
    <property type="evidence" value="ECO:0007669"/>
    <property type="project" value="UniProtKB-UniRule"/>
</dbReference>
<keyword evidence="6 8" id="KW-0862">Zinc</keyword>
<evidence type="ECO:0000256" key="3">
    <source>
        <dbReference type="ARBA" id="ARBA00022679"/>
    </source>
</evidence>
<evidence type="ECO:0000259" key="9">
    <source>
        <dbReference type="Pfam" id="PF00432"/>
    </source>
</evidence>
<dbReference type="GeneID" id="73377838"/>
<proteinExistence type="inferred from homology"/>
<evidence type="ECO:0000256" key="8">
    <source>
        <dbReference type="RuleBase" id="RU365076"/>
    </source>
</evidence>
<keyword evidence="5" id="KW-0677">Repeat</keyword>
<dbReference type="PANTHER" id="PTHR11774">
    <property type="entry name" value="GERANYLGERANYL TRANSFERASE TYPE BETA SUBUNIT"/>
    <property type="match status" value="1"/>
</dbReference>
<comment type="catalytic activity">
    <reaction evidence="7 8">
        <text>geranylgeranyl diphosphate + L-cysteinyl-[protein] = S-geranylgeranyl-L-cysteinyl-[protein] + diphosphate</text>
        <dbReference type="Rhea" id="RHEA:21240"/>
        <dbReference type="Rhea" id="RHEA-COMP:10131"/>
        <dbReference type="Rhea" id="RHEA-COMP:11537"/>
        <dbReference type="ChEBI" id="CHEBI:29950"/>
        <dbReference type="ChEBI" id="CHEBI:33019"/>
        <dbReference type="ChEBI" id="CHEBI:57533"/>
        <dbReference type="ChEBI" id="CHEBI:86021"/>
        <dbReference type="EC" id="2.5.1.60"/>
    </reaction>
</comment>
<dbReference type="EC" id="2.5.1.60" evidence="8"/>
<dbReference type="SUPFAM" id="SSF48239">
    <property type="entry name" value="Terpenoid cyclases/Protein prenyltransferases"/>
    <property type="match status" value="1"/>
</dbReference>
<evidence type="ECO:0000256" key="5">
    <source>
        <dbReference type="ARBA" id="ARBA00022737"/>
    </source>
</evidence>
<dbReference type="GO" id="GO:0005968">
    <property type="term" value="C:Rab-protein geranylgeranyltransferase complex"/>
    <property type="evidence" value="ECO:0007669"/>
    <property type="project" value="UniProtKB-UniRule"/>
</dbReference>
<organism evidence="10 11">
    <name type="scientific">Candida oxycetoniae</name>
    <dbReference type="NCBI Taxonomy" id="497107"/>
    <lineage>
        <taxon>Eukaryota</taxon>
        <taxon>Fungi</taxon>
        <taxon>Dikarya</taxon>
        <taxon>Ascomycota</taxon>
        <taxon>Saccharomycotina</taxon>
        <taxon>Pichiomycetes</taxon>
        <taxon>Debaryomycetaceae</taxon>
        <taxon>Candida/Lodderomyces clade</taxon>
        <taxon>Candida</taxon>
    </lineage>
</organism>
<evidence type="ECO:0000256" key="4">
    <source>
        <dbReference type="ARBA" id="ARBA00022723"/>
    </source>
</evidence>
<dbReference type="Proteomes" id="UP001202479">
    <property type="component" value="Unassembled WGS sequence"/>
</dbReference>
<protein>
    <recommendedName>
        <fullName evidence="8">Geranylgeranyl transferase type-2 subunit beta</fullName>
        <ecNumber evidence="8">2.5.1.60</ecNumber>
    </recommendedName>
</protein>
<dbReference type="Pfam" id="PF00432">
    <property type="entry name" value="Prenyltrans"/>
    <property type="match status" value="1"/>
</dbReference>
<keyword evidence="3 8" id="KW-0808">Transferase</keyword>
<dbReference type="InterPro" id="IPR001330">
    <property type="entry name" value="Prenyltrans"/>
</dbReference>
<reference evidence="10" key="1">
    <citation type="journal article" date="2022" name="DNA Res.">
        <title>Genome analysis of five recently described species of the CUG-Ser clade uncovers Candida theae as a new hybrid lineage with pathogenic potential in the Candida parapsilosis species complex.</title>
        <authorList>
            <person name="Mixao V."/>
            <person name="Del Olmo V."/>
            <person name="Hegedusova E."/>
            <person name="Saus E."/>
            <person name="Pryszcz L."/>
            <person name="Cillingova A."/>
            <person name="Nosek J."/>
            <person name="Gabaldon T."/>
        </authorList>
    </citation>
    <scope>NUCLEOTIDE SEQUENCE</scope>
    <source>
        <strain evidence="10">CBS 10844</strain>
    </source>
</reference>
<comment type="function">
    <text evidence="8">Catalyzes the transfer of a geranylgeranyl moiety from geranylgeranyl diphosphate to both cysteines of proteins with the C-terminal sequence -XXCC, -XCXC and -CCXX.</text>
</comment>
<keyword evidence="11" id="KW-1185">Reference proteome</keyword>
<dbReference type="FunFam" id="1.50.10.20:FF:000028">
    <property type="entry name" value="Geranylgeranyl transferase type-2 subunit beta"/>
    <property type="match status" value="1"/>
</dbReference>